<sequence length="230" mass="25898">MKVIKEEGERKGGKEKERGPASIFRSHGNQAIAGQQWGNVPESVMARNTLCCPLITVLNNKEKVSPVFAQHLTHLCARTQQISPDEEEDSSLVLSILLLSRASDNGCSGNLRGEGQAGWPGSARNHRQTQPKANISRLGWWQTEHHSFEHDLPRGSENCHTGQHTAGCRDGQERLIICKHNWRTAERERQPVSLPKYELDNPDEQAAQIRRELDGRLQMADQIARVKLMF</sequence>
<protein>
    <submittedName>
        <fullName evidence="2">Uncharacterized protein</fullName>
    </submittedName>
</protein>
<dbReference type="AlphaFoldDB" id="A0A8T2PPM1"/>
<dbReference type="EMBL" id="JAFBMS010000004">
    <property type="protein sequence ID" value="KAG9353278.1"/>
    <property type="molecule type" value="Genomic_DNA"/>
</dbReference>
<gene>
    <name evidence="2" type="ORF">JZ751_017854</name>
</gene>
<feature type="compositionally biased region" description="Basic and acidic residues" evidence="1">
    <location>
        <begin position="1"/>
        <end position="19"/>
    </location>
</feature>
<evidence type="ECO:0000313" key="2">
    <source>
        <dbReference type="EMBL" id="KAG9353278.1"/>
    </source>
</evidence>
<comment type="caution">
    <text evidence="2">The sequence shown here is derived from an EMBL/GenBank/DDBJ whole genome shotgun (WGS) entry which is preliminary data.</text>
</comment>
<evidence type="ECO:0000256" key="1">
    <source>
        <dbReference type="SAM" id="MobiDB-lite"/>
    </source>
</evidence>
<evidence type="ECO:0000313" key="3">
    <source>
        <dbReference type="Proteomes" id="UP000824540"/>
    </source>
</evidence>
<name>A0A8T2PPM1_9TELE</name>
<dbReference type="Proteomes" id="UP000824540">
    <property type="component" value="Unassembled WGS sequence"/>
</dbReference>
<feature type="region of interest" description="Disordered" evidence="1">
    <location>
        <begin position="1"/>
        <end position="22"/>
    </location>
</feature>
<reference evidence="2" key="1">
    <citation type="thesis" date="2021" institute="BYU ScholarsArchive" country="Provo, UT, USA">
        <title>Applications of and Algorithms for Genome Assembly and Genomic Analyses with an Emphasis on Marine Teleosts.</title>
        <authorList>
            <person name="Pickett B.D."/>
        </authorList>
    </citation>
    <scope>NUCLEOTIDE SEQUENCE</scope>
    <source>
        <strain evidence="2">HI-2016</strain>
    </source>
</reference>
<organism evidence="2 3">
    <name type="scientific">Albula glossodonta</name>
    <name type="common">roundjaw bonefish</name>
    <dbReference type="NCBI Taxonomy" id="121402"/>
    <lineage>
        <taxon>Eukaryota</taxon>
        <taxon>Metazoa</taxon>
        <taxon>Chordata</taxon>
        <taxon>Craniata</taxon>
        <taxon>Vertebrata</taxon>
        <taxon>Euteleostomi</taxon>
        <taxon>Actinopterygii</taxon>
        <taxon>Neopterygii</taxon>
        <taxon>Teleostei</taxon>
        <taxon>Albuliformes</taxon>
        <taxon>Albulidae</taxon>
        <taxon>Albula</taxon>
    </lineage>
</organism>
<proteinExistence type="predicted"/>
<accession>A0A8T2PPM1</accession>
<keyword evidence="3" id="KW-1185">Reference proteome</keyword>